<evidence type="ECO:0000313" key="2">
    <source>
        <dbReference type="EMBL" id="MFC4871628.1"/>
    </source>
</evidence>
<proteinExistence type="predicted"/>
<keyword evidence="3" id="KW-1185">Reference proteome</keyword>
<name>A0ABV9SZG9_9BACT</name>
<evidence type="ECO:0000313" key="3">
    <source>
        <dbReference type="Proteomes" id="UP001595818"/>
    </source>
</evidence>
<dbReference type="CDD" id="cd04182">
    <property type="entry name" value="GT_2_like_f"/>
    <property type="match status" value="1"/>
</dbReference>
<gene>
    <name evidence="2" type="ORF">ACFPFU_08020</name>
</gene>
<sequence>MKSGTGIIILAAGNSSRLGQPKQALEYEGTSLVERAAKAALDTGCDPVYLVIGAFKDQIKKQVENLPVKLLENQEWEKGMGTSLALGIKQLQKENSVKQCIIMLSDQPFVDTPLLNRLIAEKEKSGKGIVACTYQKTSGVPVLFGSQYFPILEQLKGHEGAKKVLSAHAADIHPLAFEKGGVDIDTQADFEALKKADWEHFR</sequence>
<dbReference type="RefSeq" id="WP_377063284.1">
    <property type="nucleotide sequence ID" value="NZ_JBHSJJ010000004.1"/>
</dbReference>
<dbReference type="Gene3D" id="3.90.550.10">
    <property type="entry name" value="Spore Coat Polysaccharide Biosynthesis Protein SpsA, Chain A"/>
    <property type="match status" value="1"/>
</dbReference>
<dbReference type="PANTHER" id="PTHR43777">
    <property type="entry name" value="MOLYBDENUM COFACTOR CYTIDYLYLTRANSFERASE"/>
    <property type="match status" value="1"/>
</dbReference>
<keyword evidence="2" id="KW-0808">Transferase</keyword>
<evidence type="ECO:0000259" key="1">
    <source>
        <dbReference type="Pfam" id="PF12804"/>
    </source>
</evidence>
<reference evidence="3" key="1">
    <citation type="journal article" date="2019" name="Int. J. Syst. Evol. Microbiol.">
        <title>The Global Catalogue of Microorganisms (GCM) 10K type strain sequencing project: providing services to taxonomists for standard genome sequencing and annotation.</title>
        <authorList>
            <consortium name="The Broad Institute Genomics Platform"/>
            <consortium name="The Broad Institute Genome Sequencing Center for Infectious Disease"/>
            <person name="Wu L."/>
            <person name="Ma J."/>
        </authorList>
    </citation>
    <scope>NUCLEOTIDE SEQUENCE [LARGE SCALE GENOMIC DNA]</scope>
    <source>
        <strain evidence="3">CGMCC 4.7466</strain>
    </source>
</reference>
<feature type="domain" description="MobA-like NTP transferase" evidence="1">
    <location>
        <begin position="8"/>
        <end position="168"/>
    </location>
</feature>
<dbReference type="Proteomes" id="UP001595818">
    <property type="component" value="Unassembled WGS sequence"/>
</dbReference>
<protein>
    <submittedName>
        <fullName evidence="2">NTP transferase domain-containing protein</fullName>
    </submittedName>
</protein>
<dbReference type="InterPro" id="IPR025877">
    <property type="entry name" value="MobA-like_NTP_Trfase"/>
</dbReference>
<dbReference type="GO" id="GO:0016740">
    <property type="term" value="F:transferase activity"/>
    <property type="evidence" value="ECO:0007669"/>
    <property type="project" value="UniProtKB-KW"/>
</dbReference>
<dbReference type="SUPFAM" id="SSF53448">
    <property type="entry name" value="Nucleotide-diphospho-sugar transferases"/>
    <property type="match status" value="1"/>
</dbReference>
<accession>A0ABV9SZG9</accession>
<dbReference type="InterPro" id="IPR029044">
    <property type="entry name" value="Nucleotide-diphossugar_trans"/>
</dbReference>
<dbReference type="Pfam" id="PF12804">
    <property type="entry name" value="NTP_transf_3"/>
    <property type="match status" value="1"/>
</dbReference>
<organism evidence="2 3">
    <name type="scientific">Negadavirga shengliensis</name>
    <dbReference type="NCBI Taxonomy" id="1389218"/>
    <lineage>
        <taxon>Bacteria</taxon>
        <taxon>Pseudomonadati</taxon>
        <taxon>Bacteroidota</taxon>
        <taxon>Cytophagia</taxon>
        <taxon>Cytophagales</taxon>
        <taxon>Cyclobacteriaceae</taxon>
        <taxon>Negadavirga</taxon>
    </lineage>
</organism>
<comment type="caution">
    <text evidence="2">The sequence shown here is derived from an EMBL/GenBank/DDBJ whole genome shotgun (WGS) entry which is preliminary data.</text>
</comment>
<dbReference type="EMBL" id="JBHSJJ010000004">
    <property type="protein sequence ID" value="MFC4871628.1"/>
    <property type="molecule type" value="Genomic_DNA"/>
</dbReference>
<dbReference type="PANTHER" id="PTHR43777:SF1">
    <property type="entry name" value="MOLYBDENUM COFACTOR CYTIDYLYLTRANSFERASE"/>
    <property type="match status" value="1"/>
</dbReference>